<gene>
    <name evidence="2" type="ORF">B1A_20908</name>
</gene>
<proteinExistence type="predicted"/>
<dbReference type="Gene3D" id="3.40.640.10">
    <property type="entry name" value="Type I PLP-dependent aspartate aminotransferase-like (Major domain)"/>
    <property type="match status" value="1"/>
</dbReference>
<reference evidence="2" key="2">
    <citation type="journal article" date="2014" name="ISME J.">
        <title>Microbial stratification in low pH oxic and suboxic macroscopic growths along an acid mine drainage.</title>
        <authorList>
            <person name="Mendez-Garcia C."/>
            <person name="Mesa V."/>
            <person name="Sprenger R.R."/>
            <person name="Richter M."/>
            <person name="Diez M.S."/>
            <person name="Solano J."/>
            <person name="Bargiela R."/>
            <person name="Golyshina O.V."/>
            <person name="Manteca A."/>
            <person name="Ramos J.L."/>
            <person name="Gallego J.R."/>
            <person name="Llorente I."/>
            <person name="Martins Dos Santos V.A."/>
            <person name="Jensen O.N."/>
            <person name="Pelaez A.I."/>
            <person name="Sanchez J."/>
            <person name="Ferrer M."/>
        </authorList>
    </citation>
    <scope>NUCLEOTIDE SEQUENCE</scope>
</reference>
<dbReference type="AlphaFoldDB" id="T0Y794"/>
<dbReference type="GO" id="GO:0008483">
    <property type="term" value="F:transaminase activity"/>
    <property type="evidence" value="ECO:0007669"/>
    <property type="project" value="UniProtKB-KW"/>
</dbReference>
<organism evidence="2">
    <name type="scientific">mine drainage metagenome</name>
    <dbReference type="NCBI Taxonomy" id="410659"/>
    <lineage>
        <taxon>unclassified sequences</taxon>
        <taxon>metagenomes</taxon>
        <taxon>ecological metagenomes</taxon>
    </lineage>
</organism>
<dbReference type="EMBL" id="AUZX01015441">
    <property type="protein sequence ID" value="EQD29018.1"/>
    <property type="molecule type" value="Genomic_DNA"/>
</dbReference>
<evidence type="ECO:0000256" key="1">
    <source>
        <dbReference type="SAM" id="MobiDB-lite"/>
    </source>
</evidence>
<dbReference type="SUPFAM" id="SSF53383">
    <property type="entry name" value="PLP-dependent transferases"/>
    <property type="match status" value="1"/>
</dbReference>
<name>T0Y794_9ZZZZ</name>
<keyword evidence="2" id="KW-0808">Transferase</keyword>
<feature type="compositionally biased region" description="Low complexity" evidence="1">
    <location>
        <begin position="57"/>
        <end position="68"/>
    </location>
</feature>
<feature type="compositionally biased region" description="Basic and acidic residues" evidence="1">
    <location>
        <begin position="37"/>
        <end position="47"/>
    </location>
</feature>
<evidence type="ECO:0000313" key="2">
    <source>
        <dbReference type="EMBL" id="EQD29018.1"/>
    </source>
</evidence>
<comment type="caution">
    <text evidence="2">The sequence shown here is derived from an EMBL/GenBank/DDBJ whole genome shotgun (WGS) entry which is preliminary data.</text>
</comment>
<sequence>MAESGSMLNTPPTFAWYIADLVFQWIEARGGLAAMAEHNRTKAERTSTPRSTPPGCTATRSRASAARG</sequence>
<feature type="region of interest" description="Disordered" evidence="1">
    <location>
        <begin position="37"/>
        <end position="68"/>
    </location>
</feature>
<dbReference type="InterPro" id="IPR015421">
    <property type="entry name" value="PyrdxlP-dep_Trfase_major"/>
</dbReference>
<protein>
    <submittedName>
        <fullName evidence="2">Phosphoserine aminotransferase</fullName>
    </submittedName>
</protein>
<reference evidence="2" key="1">
    <citation type="submission" date="2013-08" db="EMBL/GenBank/DDBJ databases">
        <authorList>
            <person name="Mendez C."/>
            <person name="Richter M."/>
            <person name="Ferrer M."/>
            <person name="Sanchez J."/>
        </authorList>
    </citation>
    <scope>NUCLEOTIDE SEQUENCE</scope>
</reference>
<accession>T0Y794</accession>
<keyword evidence="2" id="KW-0032">Aminotransferase</keyword>
<dbReference type="InterPro" id="IPR015424">
    <property type="entry name" value="PyrdxlP-dep_Trfase"/>
</dbReference>